<dbReference type="Proteomes" id="UP001163739">
    <property type="component" value="Chromosome"/>
</dbReference>
<dbReference type="PIRSF" id="PIRSF004692">
    <property type="entry name" value="KdsD_KpsF"/>
    <property type="match status" value="1"/>
</dbReference>
<dbReference type="EMBL" id="CP100390">
    <property type="protein sequence ID" value="UZE98054.1"/>
    <property type="molecule type" value="Genomic_DNA"/>
</dbReference>
<keyword evidence="9" id="KW-1185">Reference proteome</keyword>
<name>A0ABY6N7I3_9ALTE</name>
<dbReference type="EC" id="5.3.1.13" evidence="4"/>
<dbReference type="NCBIfam" id="TIGR00393">
    <property type="entry name" value="kpsF"/>
    <property type="match status" value="1"/>
</dbReference>
<dbReference type="Gene3D" id="3.40.50.10490">
    <property type="entry name" value="Glucose-6-phosphate isomerase like protein, domain 1"/>
    <property type="match status" value="1"/>
</dbReference>
<evidence type="ECO:0000256" key="4">
    <source>
        <dbReference type="PIRNR" id="PIRNR004692"/>
    </source>
</evidence>
<accession>A0ABY6N7I3</accession>
<evidence type="ECO:0000256" key="1">
    <source>
        <dbReference type="ARBA" id="ARBA00008165"/>
    </source>
</evidence>
<evidence type="ECO:0000256" key="5">
    <source>
        <dbReference type="PROSITE-ProRule" id="PRU00703"/>
    </source>
</evidence>
<dbReference type="PROSITE" id="PS51371">
    <property type="entry name" value="CBS"/>
    <property type="match status" value="2"/>
</dbReference>
<dbReference type="InterPro" id="IPR035474">
    <property type="entry name" value="SIS_Kpsf"/>
</dbReference>
<evidence type="ECO:0000313" key="9">
    <source>
        <dbReference type="Proteomes" id="UP001163739"/>
    </source>
</evidence>
<dbReference type="GO" id="GO:0016853">
    <property type="term" value="F:isomerase activity"/>
    <property type="evidence" value="ECO:0007669"/>
    <property type="project" value="UniProtKB-KW"/>
</dbReference>
<dbReference type="InterPro" id="IPR046342">
    <property type="entry name" value="CBS_dom_sf"/>
</dbReference>
<evidence type="ECO:0000259" key="6">
    <source>
        <dbReference type="PROSITE" id="PS51371"/>
    </source>
</evidence>
<dbReference type="InterPro" id="IPR004800">
    <property type="entry name" value="KdsD/KpsF-type"/>
</dbReference>
<keyword evidence="4 8" id="KW-0413">Isomerase</keyword>
<reference evidence="8" key="1">
    <citation type="submission" date="2022-06" db="EMBL/GenBank/DDBJ databases">
        <title>Alkalimarinus sp. nov., isolated from gut of a Alitta virens.</title>
        <authorList>
            <person name="Yang A.I."/>
            <person name="Shin N.-R."/>
        </authorList>
    </citation>
    <scope>NUCLEOTIDE SEQUENCE</scope>
    <source>
        <strain evidence="8">A2M4</strain>
    </source>
</reference>
<dbReference type="CDD" id="cd04604">
    <property type="entry name" value="CBS_pair_SIS_assoc"/>
    <property type="match status" value="1"/>
</dbReference>
<evidence type="ECO:0000256" key="2">
    <source>
        <dbReference type="ARBA" id="ARBA00022737"/>
    </source>
</evidence>
<keyword evidence="3 5" id="KW-0129">CBS domain</keyword>
<comment type="similarity">
    <text evidence="1 4">Belongs to the SIS family. GutQ/KpsF subfamily.</text>
</comment>
<dbReference type="Pfam" id="PF00571">
    <property type="entry name" value="CBS"/>
    <property type="match status" value="2"/>
</dbReference>
<comment type="catalytic activity">
    <reaction evidence="4">
        <text>D-arabinose 5-phosphate = D-ribulose 5-phosphate</text>
        <dbReference type="Rhea" id="RHEA:23104"/>
        <dbReference type="ChEBI" id="CHEBI:57693"/>
        <dbReference type="ChEBI" id="CHEBI:58121"/>
        <dbReference type="EC" id="5.3.1.13"/>
    </reaction>
</comment>
<dbReference type="InterPro" id="IPR001347">
    <property type="entry name" value="SIS_dom"/>
</dbReference>
<dbReference type="InterPro" id="IPR046348">
    <property type="entry name" value="SIS_dom_sf"/>
</dbReference>
<dbReference type="SMART" id="SM00116">
    <property type="entry name" value="CBS"/>
    <property type="match status" value="2"/>
</dbReference>
<feature type="domain" description="CBS" evidence="6">
    <location>
        <begin position="207"/>
        <end position="265"/>
    </location>
</feature>
<dbReference type="PANTHER" id="PTHR42745">
    <property type="match status" value="1"/>
</dbReference>
<keyword evidence="2" id="KW-0677">Repeat</keyword>
<evidence type="ECO:0000313" key="8">
    <source>
        <dbReference type="EMBL" id="UZE98054.1"/>
    </source>
</evidence>
<evidence type="ECO:0000256" key="3">
    <source>
        <dbReference type="ARBA" id="ARBA00023122"/>
    </source>
</evidence>
<feature type="domain" description="SIS" evidence="7">
    <location>
        <begin position="38"/>
        <end position="181"/>
    </location>
</feature>
<dbReference type="Gene3D" id="3.10.580.10">
    <property type="entry name" value="CBS-domain"/>
    <property type="match status" value="1"/>
</dbReference>
<dbReference type="PANTHER" id="PTHR42745:SF1">
    <property type="entry name" value="ARABINOSE 5-PHOSPHATE ISOMERASE KDSD"/>
    <property type="match status" value="1"/>
</dbReference>
<gene>
    <name evidence="8" type="ORF">NKI27_14170</name>
</gene>
<dbReference type="CDD" id="cd05014">
    <property type="entry name" value="SIS_Kpsf"/>
    <property type="match status" value="1"/>
</dbReference>
<organism evidence="8 9">
    <name type="scientific">Alkalimarinus alittae</name>
    <dbReference type="NCBI Taxonomy" id="2961619"/>
    <lineage>
        <taxon>Bacteria</taxon>
        <taxon>Pseudomonadati</taxon>
        <taxon>Pseudomonadota</taxon>
        <taxon>Gammaproteobacteria</taxon>
        <taxon>Alteromonadales</taxon>
        <taxon>Alteromonadaceae</taxon>
        <taxon>Alkalimarinus</taxon>
    </lineage>
</organism>
<dbReference type="InterPro" id="IPR000644">
    <property type="entry name" value="CBS_dom"/>
</dbReference>
<dbReference type="SUPFAM" id="SSF53697">
    <property type="entry name" value="SIS domain"/>
    <property type="match status" value="1"/>
</dbReference>
<dbReference type="PROSITE" id="PS51464">
    <property type="entry name" value="SIS"/>
    <property type="match status" value="1"/>
</dbReference>
<dbReference type="InterPro" id="IPR050986">
    <property type="entry name" value="GutQ/KpsF_isomerases"/>
</dbReference>
<protein>
    <recommendedName>
        <fullName evidence="4">Arabinose 5-phosphate isomerase</fullName>
        <shortName evidence="4">API</shortName>
        <ecNumber evidence="4">5.3.1.13</ecNumber>
    </recommendedName>
</protein>
<proteinExistence type="inferred from homology"/>
<sequence length="326" mass="34258">MRMVDSANFIESAKRAIEIERDAITELIGRIDASFAKACQLLLDCKGRVVVTGMGKSGHIGKKIAATLASTGTPSFFVHPGEASHGDLGMITANDVVIAISNSGSTAEVVTILPLIKRMEAPLISMTGSKTSTLAQEADANLDVSVALEACPLGLAPTSSTTATLVMGDALAIALLEARGFSAEDFAFSHPGGSLGRRLLLKVSDIMHAGERIPSVKHNVLLSDALLEISEKGLGMTAIVDDNNKLCGLFTDGDLRRSLDKNIDILKTRIDDVMTPNCRTISADILAAEALAIMEDGKINGLIVVDKSQQVVGALNMHDLLKAGVI</sequence>
<dbReference type="Pfam" id="PF01380">
    <property type="entry name" value="SIS"/>
    <property type="match status" value="1"/>
</dbReference>
<feature type="domain" description="CBS" evidence="6">
    <location>
        <begin position="274"/>
        <end position="326"/>
    </location>
</feature>
<evidence type="ECO:0000259" key="7">
    <source>
        <dbReference type="PROSITE" id="PS51464"/>
    </source>
</evidence>